<reference evidence="3 4" key="1">
    <citation type="journal article" date="2014" name="Int. J. Syst. Evol. Microbiol.">
        <title>Complete genome sequence of Corynebacterium casei LMG S-19264T (=DSM 44701T), isolated from a smear-ripened cheese.</title>
        <authorList>
            <consortium name="US DOE Joint Genome Institute (JGI-PGF)"/>
            <person name="Walter F."/>
            <person name="Albersmeier A."/>
            <person name="Kalinowski J."/>
            <person name="Ruckert C."/>
        </authorList>
    </citation>
    <scope>NUCLEOTIDE SEQUENCE [LARGE SCALE GENOMIC DNA]</scope>
    <source>
        <strain evidence="3 4">CGMCC 1.9161</strain>
    </source>
</reference>
<evidence type="ECO:0000259" key="2">
    <source>
        <dbReference type="Pfam" id="PF06742"/>
    </source>
</evidence>
<dbReference type="Gene3D" id="2.60.120.600">
    <property type="entry name" value="Domain of unknown function DUF1214, C-terminal domain"/>
    <property type="match status" value="1"/>
</dbReference>
<organism evidence="3 4">
    <name type="scientific">Salinarimonas ramus</name>
    <dbReference type="NCBI Taxonomy" id="690164"/>
    <lineage>
        <taxon>Bacteria</taxon>
        <taxon>Pseudomonadati</taxon>
        <taxon>Pseudomonadota</taxon>
        <taxon>Alphaproteobacteria</taxon>
        <taxon>Hyphomicrobiales</taxon>
        <taxon>Salinarimonadaceae</taxon>
        <taxon>Salinarimonas</taxon>
    </lineage>
</organism>
<keyword evidence="1" id="KW-1133">Transmembrane helix</keyword>
<dbReference type="InterPro" id="IPR012038">
    <property type="entry name" value="UCP009471"/>
</dbReference>
<evidence type="ECO:0000313" key="3">
    <source>
        <dbReference type="EMBL" id="GGK17416.1"/>
    </source>
</evidence>
<proteinExistence type="predicted"/>
<name>A0A917Q2T9_9HYPH</name>
<accession>A0A917Q2T9</accession>
<dbReference type="PIRSF" id="PIRSF009471">
    <property type="entry name" value="UCP009471"/>
    <property type="match status" value="1"/>
</dbReference>
<dbReference type="PANTHER" id="PTHR36509">
    <property type="entry name" value="BLL3101 PROTEIN"/>
    <property type="match status" value="1"/>
</dbReference>
<comment type="caution">
    <text evidence="3">The sequence shown here is derived from an EMBL/GenBank/DDBJ whole genome shotgun (WGS) entry which is preliminary data.</text>
</comment>
<keyword evidence="1" id="KW-0812">Transmembrane</keyword>
<protein>
    <submittedName>
        <fullName evidence="3">Membrane protein</fullName>
    </submittedName>
</protein>
<dbReference type="AlphaFoldDB" id="A0A917Q2T9"/>
<dbReference type="Pfam" id="PF06742">
    <property type="entry name" value="DUF1214"/>
    <property type="match status" value="1"/>
</dbReference>
<evidence type="ECO:0000256" key="1">
    <source>
        <dbReference type="SAM" id="Phobius"/>
    </source>
</evidence>
<keyword evidence="4" id="KW-1185">Reference proteome</keyword>
<dbReference type="InterPro" id="IPR037049">
    <property type="entry name" value="DUF1214_C_sf"/>
</dbReference>
<dbReference type="RefSeq" id="WP_188908176.1">
    <property type="nucleotide sequence ID" value="NZ_BMMF01000001.1"/>
</dbReference>
<keyword evidence="1" id="KW-0472">Membrane</keyword>
<dbReference type="SUPFAM" id="SSF160935">
    <property type="entry name" value="VPA0735-like"/>
    <property type="match status" value="1"/>
</dbReference>
<dbReference type="Proteomes" id="UP000600449">
    <property type="component" value="Unassembled WGS sequence"/>
</dbReference>
<dbReference type="PANTHER" id="PTHR36509:SF2">
    <property type="entry name" value="BLL3101 PROTEIN"/>
    <property type="match status" value="1"/>
</dbReference>
<feature type="transmembrane region" description="Helical" evidence="1">
    <location>
        <begin position="12"/>
        <end position="37"/>
    </location>
</feature>
<feature type="domain" description="DUF1214" evidence="2">
    <location>
        <begin position="82"/>
        <end position="180"/>
    </location>
</feature>
<dbReference type="InterPro" id="IPR010621">
    <property type="entry name" value="DUF1214"/>
</dbReference>
<evidence type="ECO:0000313" key="4">
    <source>
        <dbReference type="Proteomes" id="UP000600449"/>
    </source>
</evidence>
<dbReference type="EMBL" id="BMMF01000001">
    <property type="protein sequence ID" value="GGK17416.1"/>
    <property type="molecule type" value="Genomic_DNA"/>
</dbReference>
<gene>
    <name evidence="3" type="ORF">GCM10011322_00080</name>
</gene>
<sequence>MLDALRRAARNAYHLLLIGYAAALGAGLGLGSALWVLEGDYPFGERRAQAWLAWPSVGSPQSDPYARAILARSADVPLALGEGIAFHAYEDELGRPLDARCRYAISGETPVARAWTLTLYDPDGRLIETPQRRPGLTSAEVLRAEDGAVTIALAPDPQPGNWIQLPGSGGFQAVLRLYDSPVSGALGWLDDGAMPRIVRLSCTGEATS</sequence>